<reference evidence="1 2" key="1">
    <citation type="submission" date="2024-06" db="EMBL/GenBank/DDBJ databases">
        <title>Sorghum-associated microbial communities from plants grown in Nebraska, USA.</title>
        <authorList>
            <person name="Schachtman D."/>
        </authorList>
    </citation>
    <scope>NUCLEOTIDE SEQUENCE [LARGE SCALE GENOMIC DNA]</scope>
    <source>
        <strain evidence="1 2">2814</strain>
    </source>
</reference>
<keyword evidence="2" id="KW-1185">Reference proteome</keyword>
<gene>
    <name evidence="1" type="ORF">ABIE19_001233</name>
</gene>
<sequence length="53" mass="6168">MNGIIAGKVGFMAQFGGLTGFEVFVGKGRHARRLQPQRKDWLLWLFMAWMRRT</sequence>
<name>A0ABV2R9R8_9CAUL</name>
<organism evidence="1 2">
    <name type="scientific">Brevundimonas faecalis</name>
    <dbReference type="NCBI Taxonomy" id="947378"/>
    <lineage>
        <taxon>Bacteria</taxon>
        <taxon>Pseudomonadati</taxon>
        <taxon>Pseudomonadota</taxon>
        <taxon>Alphaproteobacteria</taxon>
        <taxon>Caulobacterales</taxon>
        <taxon>Caulobacteraceae</taxon>
        <taxon>Brevundimonas</taxon>
    </lineage>
</organism>
<proteinExistence type="predicted"/>
<accession>A0ABV2R9R8</accession>
<protein>
    <submittedName>
        <fullName evidence="1">Uncharacterized protein</fullName>
    </submittedName>
</protein>
<dbReference type="Proteomes" id="UP001549313">
    <property type="component" value="Unassembled WGS sequence"/>
</dbReference>
<dbReference type="RefSeq" id="WP_354088247.1">
    <property type="nucleotide sequence ID" value="NZ_JBEPTF010000001.1"/>
</dbReference>
<evidence type="ECO:0000313" key="2">
    <source>
        <dbReference type="Proteomes" id="UP001549313"/>
    </source>
</evidence>
<comment type="caution">
    <text evidence="1">The sequence shown here is derived from an EMBL/GenBank/DDBJ whole genome shotgun (WGS) entry which is preliminary data.</text>
</comment>
<dbReference type="EMBL" id="JBEPTF010000001">
    <property type="protein sequence ID" value="MET4683324.1"/>
    <property type="molecule type" value="Genomic_DNA"/>
</dbReference>
<evidence type="ECO:0000313" key="1">
    <source>
        <dbReference type="EMBL" id="MET4683324.1"/>
    </source>
</evidence>